<evidence type="ECO:0000256" key="2">
    <source>
        <dbReference type="ARBA" id="ARBA00023002"/>
    </source>
</evidence>
<dbReference type="EMBL" id="MU864932">
    <property type="protein sequence ID" value="KAK4466376.1"/>
    <property type="molecule type" value="Genomic_DNA"/>
</dbReference>
<dbReference type="InterPro" id="IPR016166">
    <property type="entry name" value="FAD-bd_PCMH"/>
</dbReference>
<comment type="similarity">
    <text evidence="1">Belongs to the oxygen-dependent FAD-linked oxidoreductase family.</text>
</comment>
<feature type="chain" id="PRO_5043743043" description="FAD-binding PCMH-type domain-containing protein" evidence="3">
    <location>
        <begin position="18"/>
        <end position="635"/>
    </location>
</feature>
<dbReference type="Proteomes" id="UP001321749">
    <property type="component" value="Unassembled WGS sequence"/>
</dbReference>
<sequence length="635" mass="68364">MKLLVLSAILLQDFANALSVLTESDVSKFAAVSFADHRLLASRGSDEPRCKIAPEDASWPTREEWAKLNATVDGALLKPDPSPSVCYPSHPNYNNASCAFLTSGAARQTRFWLDDPLSVLSPWTQGNTCLPVSSLNATTQQGRTCTQGGFPAYVVNATEVKHIQAAVNFARNKNIRLIIKNTGHDFLGRSNGYGSLSVWTHHLKALDYSPRSTIGSYTGPVVKVGSGVETWEANNAMIKHNFTMLVPKLPTETVGLAGGWFLGGGHSNLASKYGLGADHVLQIEFVTADGKFLTASKDKNQDYFFALRGGGGSTFAIVTSVYFRAFPGLTTLGTATFTITTGPAAPSTSQTATANTSLSKFWAGVGLYLAFAKNIVNAGGFGHGDVTFLGNDSFSFTPQFLMPGMSAAEVLSFISPLLDDIQKQGINFTTAPVPTVAPYAEPGKGINTNPGAIIFSSRLIPRSNWDNDKLLSETIAAIRRVSEAGFNVRTRAYAPSLKVAGDYAAKAINPAMREMVLHTTVFSVVSDVSLLSKKDLLTELQALDRQVEKLRKVTPGSGAYFNEAGRLEPNWQQSFFGKENYKQLLKIKKKVDPSGLFWAPMTVGSEGWSVETADGLPTGDGRLCRVGGREKKDSE</sequence>
<organism evidence="5 6">
    <name type="scientific">Cladorrhinum samala</name>
    <dbReference type="NCBI Taxonomy" id="585594"/>
    <lineage>
        <taxon>Eukaryota</taxon>
        <taxon>Fungi</taxon>
        <taxon>Dikarya</taxon>
        <taxon>Ascomycota</taxon>
        <taxon>Pezizomycotina</taxon>
        <taxon>Sordariomycetes</taxon>
        <taxon>Sordariomycetidae</taxon>
        <taxon>Sordariales</taxon>
        <taxon>Podosporaceae</taxon>
        <taxon>Cladorrhinum</taxon>
    </lineage>
</organism>
<dbReference type="InterPro" id="IPR012951">
    <property type="entry name" value="BBE"/>
</dbReference>
<evidence type="ECO:0000313" key="5">
    <source>
        <dbReference type="EMBL" id="KAK4466376.1"/>
    </source>
</evidence>
<dbReference type="SUPFAM" id="SSF56176">
    <property type="entry name" value="FAD-binding/transporter-associated domain-like"/>
    <property type="match status" value="1"/>
</dbReference>
<dbReference type="InterPro" id="IPR036318">
    <property type="entry name" value="FAD-bd_PCMH-like_sf"/>
</dbReference>
<dbReference type="AlphaFoldDB" id="A0AAV9I067"/>
<dbReference type="Pfam" id="PF08031">
    <property type="entry name" value="BBE"/>
    <property type="match status" value="1"/>
</dbReference>
<reference evidence="5" key="1">
    <citation type="journal article" date="2023" name="Mol. Phylogenet. Evol.">
        <title>Genome-scale phylogeny and comparative genomics of the fungal order Sordariales.</title>
        <authorList>
            <person name="Hensen N."/>
            <person name="Bonometti L."/>
            <person name="Westerberg I."/>
            <person name="Brannstrom I.O."/>
            <person name="Guillou S."/>
            <person name="Cros-Aarteil S."/>
            <person name="Calhoun S."/>
            <person name="Haridas S."/>
            <person name="Kuo A."/>
            <person name="Mondo S."/>
            <person name="Pangilinan J."/>
            <person name="Riley R."/>
            <person name="LaButti K."/>
            <person name="Andreopoulos B."/>
            <person name="Lipzen A."/>
            <person name="Chen C."/>
            <person name="Yan M."/>
            <person name="Daum C."/>
            <person name="Ng V."/>
            <person name="Clum A."/>
            <person name="Steindorff A."/>
            <person name="Ohm R.A."/>
            <person name="Martin F."/>
            <person name="Silar P."/>
            <person name="Natvig D.O."/>
            <person name="Lalanne C."/>
            <person name="Gautier V."/>
            <person name="Ament-Velasquez S.L."/>
            <person name="Kruys A."/>
            <person name="Hutchinson M.I."/>
            <person name="Powell A.J."/>
            <person name="Barry K."/>
            <person name="Miller A.N."/>
            <person name="Grigoriev I.V."/>
            <person name="Debuchy R."/>
            <person name="Gladieux P."/>
            <person name="Hiltunen Thoren M."/>
            <person name="Johannesson H."/>
        </authorList>
    </citation>
    <scope>NUCLEOTIDE SEQUENCE</scope>
    <source>
        <strain evidence="5">PSN324</strain>
    </source>
</reference>
<gene>
    <name evidence="5" type="ORF">QBC42DRAFT_193003</name>
</gene>
<evidence type="ECO:0000259" key="4">
    <source>
        <dbReference type="PROSITE" id="PS51387"/>
    </source>
</evidence>
<keyword evidence="3" id="KW-0732">Signal</keyword>
<protein>
    <recommendedName>
        <fullName evidence="4">FAD-binding PCMH-type domain-containing protein</fullName>
    </recommendedName>
</protein>
<feature type="signal peptide" evidence="3">
    <location>
        <begin position="1"/>
        <end position="17"/>
    </location>
</feature>
<keyword evidence="2" id="KW-0560">Oxidoreductase</keyword>
<dbReference type="PROSITE" id="PS51387">
    <property type="entry name" value="FAD_PCMH"/>
    <property type="match status" value="1"/>
</dbReference>
<dbReference type="InterPro" id="IPR016169">
    <property type="entry name" value="FAD-bd_PCMH_sub2"/>
</dbReference>
<dbReference type="Pfam" id="PF01565">
    <property type="entry name" value="FAD_binding_4"/>
    <property type="match status" value="1"/>
</dbReference>
<dbReference type="PANTHER" id="PTHR13878:SF91">
    <property type="entry name" value="FAD BINDING DOMAIN PROTEIN (AFU_ORTHOLOGUE AFUA_6G12070)-RELATED"/>
    <property type="match status" value="1"/>
</dbReference>
<evidence type="ECO:0000256" key="3">
    <source>
        <dbReference type="SAM" id="SignalP"/>
    </source>
</evidence>
<dbReference type="Gene3D" id="3.30.465.10">
    <property type="match status" value="2"/>
</dbReference>
<keyword evidence="6" id="KW-1185">Reference proteome</keyword>
<dbReference type="GO" id="GO:0016491">
    <property type="term" value="F:oxidoreductase activity"/>
    <property type="evidence" value="ECO:0007669"/>
    <property type="project" value="UniProtKB-KW"/>
</dbReference>
<dbReference type="InterPro" id="IPR050432">
    <property type="entry name" value="FAD-linked_Oxidoreductases_BP"/>
</dbReference>
<dbReference type="GO" id="GO:0071949">
    <property type="term" value="F:FAD binding"/>
    <property type="evidence" value="ECO:0007669"/>
    <property type="project" value="InterPro"/>
</dbReference>
<feature type="domain" description="FAD-binding PCMH-type" evidence="4">
    <location>
        <begin position="147"/>
        <end position="328"/>
    </location>
</feature>
<evidence type="ECO:0000256" key="1">
    <source>
        <dbReference type="ARBA" id="ARBA00005466"/>
    </source>
</evidence>
<proteinExistence type="inferred from homology"/>
<dbReference type="InterPro" id="IPR006094">
    <property type="entry name" value="Oxid_FAD_bind_N"/>
</dbReference>
<accession>A0AAV9I067</accession>
<evidence type="ECO:0000313" key="6">
    <source>
        <dbReference type="Proteomes" id="UP001321749"/>
    </source>
</evidence>
<dbReference type="PANTHER" id="PTHR13878">
    <property type="entry name" value="GULONOLACTONE OXIDASE"/>
    <property type="match status" value="1"/>
</dbReference>
<name>A0AAV9I067_9PEZI</name>
<comment type="caution">
    <text evidence="5">The sequence shown here is derived from an EMBL/GenBank/DDBJ whole genome shotgun (WGS) entry which is preliminary data.</text>
</comment>
<reference evidence="5" key="2">
    <citation type="submission" date="2023-06" db="EMBL/GenBank/DDBJ databases">
        <authorList>
            <consortium name="Lawrence Berkeley National Laboratory"/>
            <person name="Mondo S.J."/>
            <person name="Hensen N."/>
            <person name="Bonometti L."/>
            <person name="Westerberg I."/>
            <person name="Brannstrom I.O."/>
            <person name="Guillou S."/>
            <person name="Cros-Aarteil S."/>
            <person name="Calhoun S."/>
            <person name="Haridas S."/>
            <person name="Kuo A."/>
            <person name="Pangilinan J."/>
            <person name="Riley R."/>
            <person name="Labutti K."/>
            <person name="Andreopoulos B."/>
            <person name="Lipzen A."/>
            <person name="Chen C."/>
            <person name="Yanf M."/>
            <person name="Daum C."/>
            <person name="Ng V."/>
            <person name="Clum A."/>
            <person name="Steindorff A."/>
            <person name="Ohm R."/>
            <person name="Martin F."/>
            <person name="Silar P."/>
            <person name="Natvig D."/>
            <person name="Lalanne C."/>
            <person name="Gautier V."/>
            <person name="Ament-Velasquez S.L."/>
            <person name="Kruys A."/>
            <person name="Hutchinson M.I."/>
            <person name="Powell A.J."/>
            <person name="Barry K."/>
            <person name="Miller A.N."/>
            <person name="Grigoriev I.V."/>
            <person name="Debuchy R."/>
            <person name="Gladieux P."/>
            <person name="Thoren M.H."/>
            <person name="Johannesson H."/>
        </authorList>
    </citation>
    <scope>NUCLEOTIDE SEQUENCE</scope>
    <source>
        <strain evidence="5">PSN324</strain>
    </source>
</reference>